<dbReference type="Pfam" id="PF06458">
    <property type="entry name" value="MucBP"/>
    <property type="match status" value="1"/>
</dbReference>
<dbReference type="InterPro" id="IPR009459">
    <property type="entry name" value="MucBP_dom"/>
</dbReference>
<evidence type="ECO:0000313" key="4">
    <source>
        <dbReference type="EMBL" id="ALS36755.1"/>
    </source>
</evidence>
<evidence type="ECO:0000256" key="2">
    <source>
        <dbReference type="SAM" id="SignalP"/>
    </source>
</evidence>
<sequence>MKKHMFGLLVLFFCLLHSTGSMDQVFAEEILPPPNYPLGVSTKTNLTAGGTLYFNTDQLQEKQLVGQFLAKNITSTGSSGLSKGGFQNYQDATRQLALDEIDPAVVSETITGSDIIRWYANATSFNYQDGTDLHYYLGNLPTEKELSDALQYYPGLKDNFSKRRYNDSLTSFPSFVDNGIADFSQVTGNIQVVSDYYAALTDSDQTAVYNSAVQAAEINTEKKVVNPNDWGGQSSIQINIALKKNVTDQAVVIIDVDGQIEHFKNAQDISINYTNYDPDTMLPPYVFINYKHFPSFNFSGSTFFHATAYPSLPGEEEYQFAGNQGVFFEGKYADKAVPLIKSDSHTISDELKDKTYKTATHLVHNFNDEENEIQFRSNASLFIGTVLAPRTSVTLDDTQGRVLGSVISGYDIHTNMPISLEESSAMFDYDDFPGLGDITGGEEIEVPNKIGAEFDYTGHEKRLLYTITQKIPVYSSRFPIQNLKITDPLAKTLAVAKEDVAIKDETGKDAADYFTIHQNANNELTVEAKPESLTAESFYGKTYTFELNGDLKLTEQVLTDPTVDQIQIPNTSVTTVNDEVKASNEALLKVDFIQGEPVNVNYLNEDGEKIAPTETLTGKIGQPYLANAKTISGYTLTSVPENESGIFSAEEQTVNYTYHGQLAFSTVPTQISFGTHPLSNKKEEYKIESKDQDIVVKDTRSLGSNWQLRATLNQPLTANKSKHVLNDALFYVKNGHSVPLRVNSSAIIESAVTTTHDDYNVTHDWATSDDGLNVVVNAGEALAEQYSGEISWELYDVVSNE</sequence>
<gene>
    <name evidence="4" type="ORF">ATZ35_06175</name>
</gene>
<feature type="chain" id="PRO_5039669986" description="MucBP domain-containing protein" evidence="2">
    <location>
        <begin position="24"/>
        <end position="801"/>
    </location>
</feature>
<keyword evidence="5" id="KW-1185">Reference proteome</keyword>
<name>A0A0U2MW81_9ENTE</name>
<dbReference type="Proteomes" id="UP000067523">
    <property type="component" value="Chromosome"/>
</dbReference>
<reference evidence="5" key="1">
    <citation type="submission" date="2015-12" db="EMBL/GenBank/DDBJ databases">
        <authorList>
            <person name="Lauer A."/>
            <person name="Humrighouse B."/>
            <person name="Loparev V."/>
            <person name="Shewmaker P.L."/>
            <person name="Whitney A.M."/>
            <person name="McLaughlin R.W."/>
        </authorList>
    </citation>
    <scope>NUCLEOTIDE SEQUENCE [LARGE SCALE GENOMIC DNA]</scope>
    <source>
        <strain evidence="5">LMG 26678</strain>
    </source>
</reference>
<evidence type="ECO:0000313" key="5">
    <source>
        <dbReference type="Proteomes" id="UP000067523"/>
    </source>
</evidence>
<keyword evidence="1" id="KW-0677">Repeat</keyword>
<evidence type="ECO:0000259" key="3">
    <source>
        <dbReference type="Pfam" id="PF06458"/>
    </source>
</evidence>
<dbReference type="RefSeq" id="WP_208929974.1">
    <property type="nucleotide sequence ID" value="NZ_CP013655.1"/>
</dbReference>
<accession>A0A0U2MW81</accession>
<dbReference type="KEGG" id="erx:ATZ35_06175"/>
<protein>
    <recommendedName>
        <fullName evidence="3">MucBP domain-containing protein</fullName>
    </recommendedName>
</protein>
<evidence type="ECO:0000256" key="1">
    <source>
        <dbReference type="ARBA" id="ARBA00022737"/>
    </source>
</evidence>
<feature type="domain" description="MucBP" evidence="3">
    <location>
        <begin position="597"/>
        <end position="658"/>
    </location>
</feature>
<dbReference type="STRING" id="118060.ATZ35_06175"/>
<dbReference type="EMBL" id="CP013655">
    <property type="protein sequence ID" value="ALS36755.1"/>
    <property type="molecule type" value="Genomic_DNA"/>
</dbReference>
<feature type="signal peptide" evidence="2">
    <location>
        <begin position="1"/>
        <end position="23"/>
    </location>
</feature>
<organism evidence="4 5">
    <name type="scientific">Enterococcus rotai</name>
    <dbReference type="NCBI Taxonomy" id="118060"/>
    <lineage>
        <taxon>Bacteria</taxon>
        <taxon>Bacillati</taxon>
        <taxon>Bacillota</taxon>
        <taxon>Bacilli</taxon>
        <taxon>Lactobacillales</taxon>
        <taxon>Enterococcaceae</taxon>
        <taxon>Enterococcus</taxon>
    </lineage>
</organism>
<dbReference type="AlphaFoldDB" id="A0A0U2MW81"/>
<dbReference type="Gene3D" id="3.10.20.320">
    <property type="entry name" value="Putative peptidoglycan bound protein (lpxtg motif)"/>
    <property type="match status" value="1"/>
</dbReference>
<dbReference type="Gene3D" id="2.60.40.740">
    <property type="match status" value="1"/>
</dbReference>
<proteinExistence type="predicted"/>
<keyword evidence="2" id="KW-0732">Signal</keyword>